<dbReference type="WBParaSite" id="PgR008_g063_t04">
    <property type="protein sequence ID" value="PgR008_g063_t04"/>
    <property type="gene ID" value="PgR008_g063"/>
</dbReference>
<proteinExistence type="predicted"/>
<sequence>MTKRTRLLSIFPYHLSTSIMAPNVVILEICFMSQLCLVNVCAHMCISICHFLYLPFHPASSSRQSLKLELQNLVCGNQSDDRFPRSPLS</sequence>
<dbReference type="AlphaFoldDB" id="A0A915AGS7"/>
<name>A0A915AGS7_PARUN</name>
<reference evidence="2" key="1">
    <citation type="submission" date="2022-11" db="UniProtKB">
        <authorList>
            <consortium name="WormBaseParasite"/>
        </authorList>
    </citation>
    <scope>IDENTIFICATION</scope>
</reference>
<evidence type="ECO:0000313" key="1">
    <source>
        <dbReference type="Proteomes" id="UP000887569"/>
    </source>
</evidence>
<protein>
    <submittedName>
        <fullName evidence="2">Tektin</fullName>
    </submittedName>
</protein>
<accession>A0A915AGS7</accession>
<evidence type="ECO:0000313" key="2">
    <source>
        <dbReference type="WBParaSite" id="PgR008_g063_t04"/>
    </source>
</evidence>
<organism evidence="1 2">
    <name type="scientific">Parascaris univalens</name>
    <name type="common">Nematode worm</name>
    <dbReference type="NCBI Taxonomy" id="6257"/>
    <lineage>
        <taxon>Eukaryota</taxon>
        <taxon>Metazoa</taxon>
        <taxon>Ecdysozoa</taxon>
        <taxon>Nematoda</taxon>
        <taxon>Chromadorea</taxon>
        <taxon>Rhabditida</taxon>
        <taxon>Spirurina</taxon>
        <taxon>Ascaridomorpha</taxon>
        <taxon>Ascaridoidea</taxon>
        <taxon>Ascarididae</taxon>
        <taxon>Parascaris</taxon>
    </lineage>
</organism>
<dbReference type="Proteomes" id="UP000887569">
    <property type="component" value="Unplaced"/>
</dbReference>
<keyword evidence="1" id="KW-1185">Reference proteome</keyword>